<keyword evidence="3" id="KW-1185">Reference proteome</keyword>
<feature type="transmembrane region" description="Helical" evidence="1">
    <location>
        <begin position="62"/>
        <end position="86"/>
    </location>
</feature>
<organism evidence="2 3">
    <name type="scientific">Deinococcus roseus</name>
    <dbReference type="NCBI Taxonomy" id="392414"/>
    <lineage>
        <taxon>Bacteria</taxon>
        <taxon>Thermotogati</taxon>
        <taxon>Deinococcota</taxon>
        <taxon>Deinococci</taxon>
        <taxon>Deinococcales</taxon>
        <taxon>Deinococcaceae</taxon>
        <taxon>Deinococcus</taxon>
    </lineage>
</organism>
<dbReference type="Proteomes" id="UP000632222">
    <property type="component" value="Unassembled WGS sequence"/>
</dbReference>
<keyword evidence="1" id="KW-0812">Transmembrane</keyword>
<dbReference type="RefSeq" id="WP_189004278.1">
    <property type="nucleotide sequence ID" value="NZ_BMOD01000014.1"/>
</dbReference>
<comment type="caution">
    <text evidence="2">The sequence shown here is derived from an EMBL/GenBank/DDBJ whole genome shotgun (WGS) entry which is preliminary data.</text>
</comment>
<name>A0ABQ2D5N5_9DEIO</name>
<sequence>MLNQMKRFHGHPPPSIPRQVWWEAETHGFWASALLAGILFSAHTNQIGHLPLKDTYVDFLTFIPYALLIVLAFGFGFLPFFVHLLLAFTVGRILQKAPLAPLPETLVHLTVGGHLGLWFDPLASPAESLFAGASCTVTCLLTAHLRYGKNSGN</sequence>
<accession>A0ABQ2D5N5</accession>
<keyword evidence="1" id="KW-1133">Transmembrane helix</keyword>
<evidence type="ECO:0000256" key="1">
    <source>
        <dbReference type="SAM" id="Phobius"/>
    </source>
</evidence>
<gene>
    <name evidence="2" type="ORF">GCM10008938_32710</name>
</gene>
<evidence type="ECO:0000313" key="3">
    <source>
        <dbReference type="Proteomes" id="UP000632222"/>
    </source>
</evidence>
<dbReference type="EMBL" id="BMOD01000014">
    <property type="protein sequence ID" value="GGJ43905.1"/>
    <property type="molecule type" value="Genomic_DNA"/>
</dbReference>
<protein>
    <submittedName>
        <fullName evidence="2">Uncharacterized protein</fullName>
    </submittedName>
</protein>
<reference evidence="3" key="1">
    <citation type="journal article" date="2019" name="Int. J. Syst. Evol. Microbiol.">
        <title>The Global Catalogue of Microorganisms (GCM) 10K type strain sequencing project: providing services to taxonomists for standard genome sequencing and annotation.</title>
        <authorList>
            <consortium name="The Broad Institute Genomics Platform"/>
            <consortium name="The Broad Institute Genome Sequencing Center for Infectious Disease"/>
            <person name="Wu L."/>
            <person name="Ma J."/>
        </authorList>
    </citation>
    <scope>NUCLEOTIDE SEQUENCE [LARGE SCALE GENOMIC DNA]</scope>
    <source>
        <strain evidence="3">JCM 14370</strain>
    </source>
</reference>
<feature type="transmembrane region" description="Helical" evidence="1">
    <location>
        <begin position="20"/>
        <end position="42"/>
    </location>
</feature>
<proteinExistence type="predicted"/>
<keyword evidence="1" id="KW-0472">Membrane</keyword>
<evidence type="ECO:0000313" key="2">
    <source>
        <dbReference type="EMBL" id="GGJ43905.1"/>
    </source>
</evidence>